<proteinExistence type="predicted"/>
<evidence type="ECO:0000313" key="6">
    <source>
        <dbReference type="Proteomes" id="UP000307169"/>
    </source>
</evidence>
<evidence type="ECO:0000256" key="1">
    <source>
        <dbReference type="PROSITE-ProRule" id="PRU00023"/>
    </source>
</evidence>
<dbReference type="PROSITE" id="PS50088">
    <property type="entry name" value="ANK_REPEAT"/>
    <property type="match status" value="1"/>
</dbReference>
<dbReference type="InterPro" id="IPR052072">
    <property type="entry name" value="Vascular_dev_regulator"/>
</dbReference>
<dbReference type="InterPro" id="IPR037986">
    <property type="entry name" value="Myo5p-like_CBD_DIL"/>
</dbReference>
<dbReference type="PROSITE" id="PS51126">
    <property type="entry name" value="DILUTE"/>
    <property type="match status" value="1"/>
</dbReference>
<gene>
    <name evidence="5" type="ORF">E3Q01_00337</name>
    <name evidence="4" type="ORF">E3Q17_00649</name>
</gene>
<dbReference type="SUPFAM" id="SSF48403">
    <property type="entry name" value="Ankyrin repeat"/>
    <property type="match status" value="1"/>
</dbReference>
<evidence type="ECO:0000313" key="7">
    <source>
        <dbReference type="Proteomes" id="UP000310708"/>
    </source>
</evidence>
<reference evidence="6 7" key="1">
    <citation type="submission" date="2019-03" db="EMBL/GenBank/DDBJ databases">
        <title>Sequencing 25 genomes of Wallemia mellicola.</title>
        <authorList>
            <person name="Gostincar C."/>
        </authorList>
    </citation>
    <scope>NUCLEOTIDE SEQUENCE [LARGE SCALE GENOMIC DNA]</scope>
    <source>
        <strain evidence="4 6">EXF-1262</strain>
        <strain evidence="5 7">EXF-757</strain>
    </source>
</reference>
<keyword evidence="1" id="KW-0040">ANK repeat</keyword>
<name>A0A4T0SHS9_9BASI</name>
<comment type="caution">
    <text evidence="5">The sequence shown here is derived from an EMBL/GenBank/DDBJ whole genome shotgun (WGS) entry which is preliminary data.</text>
</comment>
<feature type="compositionally biased region" description="Polar residues" evidence="2">
    <location>
        <begin position="215"/>
        <end position="226"/>
    </location>
</feature>
<dbReference type="PANTHER" id="PTHR16027:SF6">
    <property type="entry name" value="DILUTE DOMAIN-CONTAINING PROTEIN"/>
    <property type="match status" value="1"/>
</dbReference>
<feature type="region of interest" description="Disordered" evidence="2">
    <location>
        <begin position="845"/>
        <end position="864"/>
    </location>
</feature>
<dbReference type="InterPro" id="IPR002710">
    <property type="entry name" value="Dilute_dom"/>
</dbReference>
<dbReference type="EMBL" id="SPRX01000002">
    <property type="protein sequence ID" value="TIC69725.1"/>
    <property type="molecule type" value="Genomic_DNA"/>
</dbReference>
<feature type="compositionally biased region" description="Low complexity" evidence="2">
    <location>
        <begin position="847"/>
        <end position="864"/>
    </location>
</feature>
<evidence type="ECO:0000259" key="3">
    <source>
        <dbReference type="PROSITE" id="PS51126"/>
    </source>
</evidence>
<evidence type="ECO:0000256" key="2">
    <source>
        <dbReference type="SAM" id="MobiDB-lite"/>
    </source>
</evidence>
<dbReference type="Gene3D" id="1.25.40.20">
    <property type="entry name" value="Ankyrin repeat-containing domain"/>
    <property type="match status" value="1"/>
</dbReference>
<protein>
    <recommendedName>
        <fullName evidence="3">Dilute domain-containing protein</fullName>
    </recommendedName>
</protein>
<dbReference type="InterPro" id="IPR036770">
    <property type="entry name" value="Ankyrin_rpt-contain_sf"/>
</dbReference>
<dbReference type="GO" id="GO:0051020">
    <property type="term" value="F:GTPase binding"/>
    <property type="evidence" value="ECO:0007669"/>
    <property type="project" value="TreeGrafter"/>
</dbReference>
<dbReference type="CDD" id="cd15473">
    <property type="entry name" value="Myo5p-like_CBD_DIL_ANK"/>
    <property type="match status" value="1"/>
</dbReference>
<sequence>MTVKPELKLSVDIEDTSKKLPSPHTATKLLSDPIALLPPILSVDDVEKLLSPENTLSKNDSNRLANRALNEAISSKNREMLECVLGPLGRRWVDVDLNDNEGSPMIVLAAASVWLDGVSLLIKTGADVNASDSRFTTESWTALHWATINSQSQPDISSQIIGLLLQNGASPLLKSNKGRTAKDIAPASNDIVELLEVAQEQAFITQSNSDLFSLSQASATPSQSGRSKQRAKDKKAAYENSVLRNAAKELDFEGSLILKEGELDEAAEEDGEELTDSLSKTFDWHTCLPHQMLIINSDEVKQSIDALLSLSPHPKPLAYETSPASALFLWQRYAFYVGDPSGELSSIIFDHAVENIEQTLFNNPENLPLLAFWLHNVTLWLYFINSDASMSEECKDMQDILSDFTNEIYVFIVRLVERKMDRVIEPFILDFNSMPEFDDIRFDGEWRIMRALTKRKGSVRSPNKKAPGHRRNGGGSLSSSIFGKTGGSTSSFSDIFSSSNADNNIETLKSPSMNSFDDEIRNRPLASDGGIAPSVSLASLSNTNDGEDIISEKFSKVNIDDVNNNTPKKVTQLLNSTLIVLELYNVNEALIIQIFSQIFYWTACEIFNRIITNKKYYSRSRASMIRLNLSAIEDWVNINKLPSSIFTYHFATVNQMLRWLGCLSAMSDFSSLISTLQTLRQLNPKQLFKLQKEYRHEAGPTIESRMSGECVEYLEQLVNAWDSRKKTIETKEDSSEVPEKTQNHIDNIYPENQSSNSAHDTSIGLGLGLQPLPSNSNVLKDVYVPPPLPENFNEQVDSRYMLPFELPTNREHLQWRRKQTFTYRHISTFDTPKISSPCLLSDDDHLSIPNSRPPSRASSSHSTSVYGQFTVTPDVPQDILDFVDRFVQESMDTIKTARP</sequence>
<evidence type="ECO:0000313" key="4">
    <source>
        <dbReference type="EMBL" id="TIC03981.1"/>
    </source>
</evidence>
<accession>A0A4T0SHS9</accession>
<dbReference type="PANTHER" id="PTHR16027">
    <property type="entry name" value="DILUTE DOMAIN-CONTAINING PROTEIN YPR089W"/>
    <property type="match status" value="1"/>
</dbReference>
<feature type="domain" description="Dilute" evidence="3">
    <location>
        <begin position="350"/>
        <end position="720"/>
    </location>
</feature>
<feature type="region of interest" description="Disordered" evidence="2">
    <location>
        <begin position="457"/>
        <end position="481"/>
    </location>
</feature>
<dbReference type="Proteomes" id="UP000307169">
    <property type="component" value="Unassembled WGS sequence"/>
</dbReference>
<dbReference type="SMART" id="SM01132">
    <property type="entry name" value="DIL"/>
    <property type="match status" value="1"/>
</dbReference>
<feature type="region of interest" description="Disordered" evidence="2">
    <location>
        <begin position="215"/>
        <end position="236"/>
    </location>
</feature>
<dbReference type="AlphaFoldDB" id="A0A4T0SHS9"/>
<dbReference type="Pfam" id="PF12796">
    <property type="entry name" value="Ank_2"/>
    <property type="match status" value="1"/>
</dbReference>
<dbReference type="EMBL" id="SPRH01000005">
    <property type="protein sequence ID" value="TIC03981.1"/>
    <property type="molecule type" value="Genomic_DNA"/>
</dbReference>
<feature type="repeat" description="ANK" evidence="1">
    <location>
        <begin position="101"/>
        <end position="133"/>
    </location>
</feature>
<organism evidence="5 7">
    <name type="scientific">Wallemia mellicola</name>
    <dbReference type="NCBI Taxonomy" id="1708541"/>
    <lineage>
        <taxon>Eukaryota</taxon>
        <taxon>Fungi</taxon>
        <taxon>Dikarya</taxon>
        <taxon>Basidiomycota</taxon>
        <taxon>Wallemiomycotina</taxon>
        <taxon>Wallemiomycetes</taxon>
        <taxon>Wallemiales</taxon>
        <taxon>Wallemiaceae</taxon>
        <taxon>Wallemia</taxon>
    </lineage>
</organism>
<dbReference type="InterPro" id="IPR002110">
    <property type="entry name" value="Ankyrin_rpt"/>
</dbReference>
<dbReference type="Proteomes" id="UP000310708">
    <property type="component" value="Unassembled WGS sequence"/>
</dbReference>
<dbReference type="Pfam" id="PF01843">
    <property type="entry name" value="DIL"/>
    <property type="match status" value="1"/>
</dbReference>
<feature type="compositionally biased region" description="Basic residues" evidence="2">
    <location>
        <begin position="457"/>
        <end position="472"/>
    </location>
</feature>
<evidence type="ECO:0000313" key="5">
    <source>
        <dbReference type="EMBL" id="TIC69725.1"/>
    </source>
</evidence>